<dbReference type="Proteomes" id="UP000235672">
    <property type="component" value="Unassembled WGS sequence"/>
</dbReference>
<dbReference type="GO" id="GO:0005886">
    <property type="term" value="C:plasma membrane"/>
    <property type="evidence" value="ECO:0007669"/>
    <property type="project" value="TreeGrafter"/>
</dbReference>
<dbReference type="Pfam" id="PF01284">
    <property type="entry name" value="MARVEL"/>
    <property type="match status" value="1"/>
</dbReference>
<keyword evidence="3 5" id="KW-1133">Transmembrane helix</keyword>
<proteinExistence type="predicted"/>
<keyword evidence="8" id="KW-1185">Reference proteome</keyword>
<dbReference type="OrthoDB" id="5423111at2759"/>
<evidence type="ECO:0000313" key="7">
    <source>
        <dbReference type="EMBL" id="PMD23638.1"/>
    </source>
</evidence>
<feature type="transmembrane region" description="Helical" evidence="5">
    <location>
        <begin position="125"/>
        <end position="143"/>
    </location>
</feature>
<feature type="transmembrane region" description="Helical" evidence="5">
    <location>
        <begin position="67"/>
        <end position="88"/>
    </location>
</feature>
<feature type="transmembrane region" description="Helical" evidence="5">
    <location>
        <begin position="40"/>
        <end position="60"/>
    </location>
</feature>
<dbReference type="InterPro" id="IPR008253">
    <property type="entry name" value="Marvel"/>
</dbReference>
<evidence type="ECO:0000256" key="2">
    <source>
        <dbReference type="ARBA" id="ARBA00022692"/>
    </source>
</evidence>
<evidence type="ECO:0000256" key="1">
    <source>
        <dbReference type="ARBA" id="ARBA00004141"/>
    </source>
</evidence>
<comment type="subcellular location">
    <subcellularLocation>
        <location evidence="1">Membrane</location>
        <topology evidence="1">Multi-pass membrane protein</topology>
    </subcellularLocation>
</comment>
<dbReference type="GO" id="GO:0032126">
    <property type="term" value="C:eisosome"/>
    <property type="evidence" value="ECO:0007669"/>
    <property type="project" value="TreeGrafter"/>
</dbReference>
<evidence type="ECO:0000256" key="3">
    <source>
        <dbReference type="ARBA" id="ARBA00022989"/>
    </source>
</evidence>
<reference evidence="7 8" key="1">
    <citation type="submission" date="2016-05" db="EMBL/GenBank/DDBJ databases">
        <title>A degradative enzymes factory behind the ericoid mycorrhizal symbiosis.</title>
        <authorList>
            <consortium name="DOE Joint Genome Institute"/>
            <person name="Martino E."/>
            <person name="Morin E."/>
            <person name="Grelet G."/>
            <person name="Kuo A."/>
            <person name="Kohler A."/>
            <person name="Daghino S."/>
            <person name="Barry K."/>
            <person name="Choi C."/>
            <person name="Cichocki N."/>
            <person name="Clum A."/>
            <person name="Copeland A."/>
            <person name="Hainaut M."/>
            <person name="Haridas S."/>
            <person name="Labutti K."/>
            <person name="Lindquist E."/>
            <person name="Lipzen A."/>
            <person name="Khouja H.-R."/>
            <person name="Murat C."/>
            <person name="Ohm R."/>
            <person name="Olson A."/>
            <person name="Spatafora J."/>
            <person name="Veneault-Fourrey C."/>
            <person name="Henrissat B."/>
            <person name="Grigoriev I."/>
            <person name="Martin F."/>
            <person name="Perotto S."/>
        </authorList>
    </citation>
    <scope>NUCLEOTIDE SEQUENCE [LARGE SCALE GENOMIC DNA]</scope>
    <source>
        <strain evidence="7 8">UAMH 7357</strain>
    </source>
</reference>
<keyword evidence="4 5" id="KW-0472">Membrane</keyword>
<dbReference type="InterPro" id="IPR052649">
    <property type="entry name" value="NCE102-like"/>
</dbReference>
<organism evidence="7 8">
    <name type="scientific">Hyaloscypha hepaticicola</name>
    <dbReference type="NCBI Taxonomy" id="2082293"/>
    <lineage>
        <taxon>Eukaryota</taxon>
        <taxon>Fungi</taxon>
        <taxon>Dikarya</taxon>
        <taxon>Ascomycota</taxon>
        <taxon>Pezizomycotina</taxon>
        <taxon>Leotiomycetes</taxon>
        <taxon>Helotiales</taxon>
        <taxon>Hyaloscyphaceae</taxon>
        <taxon>Hyaloscypha</taxon>
    </lineage>
</organism>
<dbReference type="GO" id="GO:0070941">
    <property type="term" value="P:eisosome assembly"/>
    <property type="evidence" value="ECO:0007669"/>
    <property type="project" value="TreeGrafter"/>
</dbReference>
<evidence type="ECO:0000256" key="5">
    <source>
        <dbReference type="SAM" id="Phobius"/>
    </source>
</evidence>
<protein>
    <submittedName>
        <fullName evidence="7">Putative Non-classical export protein 2</fullName>
    </submittedName>
</protein>
<evidence type="ECO:0000259" key="6">
    <source>
        <dbReference type="Pfam" id="PF01284"/>
    </source>
</evidence>
<accession>A0A2J6QBM9</accession>
<feature type="domain" description="MARVEL" evidence="6">
    <location>
        <begin position="6"/>
        <end position="140"/>
    </location>
</feature>
<sequence>MVSKSQLGLRASQFFWTLLITALVGNVIATAFATNSSVNYAMFVAAFSWIVLLLGFAAAWMEQLNIILIPLDALATIFTFVAGVVLAAKLHVHSCGNSNYTTTNSLTRLSHNTGKRCHELQASTAFFWFLFASYVGSLALDFVKGGSSSMRGPSFGRKGVPSMSQV</sequence>
<dbReference type="PANTHER" id="PTHR28165">
    <property type="entry name" value="NON-CLASSICAL EXPORT PROTEIN 2-RELATED"/>
    <property type="match status" value="1"/>
</dbReference>
<evidence type="ECO:0000313" key="8">
    <source>
        <dbReference type="Proteomes" id="UP000235672"/>
    </source>
</evidence>
<dbReference type="GO" id="GO:0072659">
    <property type="term" value="P:protein localization to plasma membrane"/>
    <property type="evidence" value="ECO:0007669"/>
    <property type="project" value="TreeGrafter"/>
</dbReference>
<keyword evidence="2 5" id="KW-0812">Transmembrane</keyword>
<name>A0A2J6QBM9_9HELO</name>
<feature type="transmembrane region" description="Helical" evidence="5">
    <location>
        <begin position="14"/>
        <end position="34"/>
    </location>
</feature>
<gene>
    <name evidence="7" type="ORF">NA56DRAFT_643725</name>
</gene>
<evidence type="ECO:0000256" key="4">
    <source>
        <dbReference type="ARBA" id="ARBA00023136"/>
    </source>
</evidence>
<dbReference type="PANTHER" id="PTHR28165:SF1">
    <property type="entry name" value="NON-CLASSICAL EXPORT PROTEIN 2-RELATED"/>
    <property type="match status" value="1"/>
</dbReference>
<dbReference type="AlphaFoldDB" id="A0A2J6QBM9"/>
<dbReference type="EMBL" id="KZ613474">
    <property type="protein sequence ID" value="PMD23638.1"/>
    <property type="molecule type" value="Genomic_DNA"/>
</dbReference>